<dbReference type="OMA" id="IDDEANC"/>
<dbReference type="GeneID" id="118430641"/>
<gene>
    <name evidence="4" type="primary">LOC118430641</name>
</gene>
<sequence>MLLSPVGCIPNDVVCDGVIDFVGLPGFHDEADCVQGMAHQCSGWHWWKCPGENTCLTRDHVCDTIPQCSNGEDEKHCDAFCDSIGGWRCQCDQLTQCYLPRDVCDGWGTCRMYTTRTHDVTDAGTCIDDEANCGTLFIERI</sequence>
<comment type="caution">
    <text evidence="2">Lacks conserved residue(s) required for the propagation of feature annotation.</text>
</comment>
<proteinExistence type="predicted"/>
<evidence type="ECO:0000313" key="3">
    <source>
        <dbReference type="Proteomes" id="UP000001554"/>
    </source>
</evidence>
<reference evidence="4" key="2">
    <citation type="submission" date="2025-08" db="UniProtKB">
        <authorList>
            <consortium name="RefSeq"/>
        </authorList>
    </citation>
    <scope>IDENTIFICATION</scope>
    <source>
        <strain evidence="4">S238N-H82</strain>
        <tissue evidence="4">Testes</tissue>
    </source>
</reference>
<evidence type="ECO:0000256" key="2">
    <source>
        <dbReference type="PROSITE-ProRule" id="PRU00124"/>
    </source>
</evidence>
<dbReference type="KEGG" id="bfo:118430641"/>
<dbReference type="AlphaFoldDB" id="A0A9J7NC89"/>
<dbReference type="InterPro" id="IPR036055">
    <property type="entry name" value="LDL_receptor-like_sf"/>
</dbReference>
<accession>A0A9J7NC89</accession>
<keyword evidence="3" id="KW-1185">Reference proteome</keyword>
<dbReference type="InterPro" id="IPR002172">
    <property type="entry name" value="LDrepeatLR_classA_rpt"/>
</dbReference>
<dbReference type="SUPFAM" id="SSF57424">
    <property type="entry name" value="LDL receptor-like module"/>
    <property type="match status" value="1"/>
</dbReference>
<name>A0A9J7NC89_BRAFL</name>
<dbReference type="Gene3D" id="4.10.400.10">
    <property type="entry name" value="Low-density Lipoprotein Receptor"/>
    <property type="match status" value="1"/>
</dbReference>
<dbReference type="RefSeq" id="XP_035697516.1">
    <property type="nucleotide sequence ID" value="XM_035841623.1"/>
</dbReference>
<evidence type="ECO:0000256" key="1">
    <source>
        <dbReference type="ARBA" id="ARBA00023157"/>
    </source>
</evidence>
<dbReference type="SMART" id="SM00192">
    <property type="entry name" value="LDLa"/>
    <property type="match status" value="1"/>
</dbReference>
<dbReference type="Proteomes" id="UP000001554">
    <property type="component" value="Chromosome 14"/>
</dbReference>
<keyword evidence="1 2" id="KW-1015">Disulfide bond</keyword>
<organism evidence="3 4">
    <name type="scientific">Branchiostoma floridae</name>
    <name type="common">Florida lancelet</name>
    <name type="synonym">Amphioxus</name>
    <dbReference type="NCBI Taxonomy" id="7739"/>
    <lineage>
        <taxon>Eukaryota</taxon>
        <taxon>Metazoa</taxon>
        <taxon>Chordata</taxon>
        <taxon>Cephalochordata</taxon>
        <taxon>Leptocardii</taxon>
        <taxon>Amphioxiformes</taxon>
        <taxon>Branchiostomatidae</taxon>
        <taxon>Branchiostoma</taxon>
    </lineage>
</organism>
<evidence type="ECO:0000313" key="4">
    <source>
        <dbReference type="RefSeq" id="XP_035697516.1"/>
    </source>
</evidence>
<reference evidence="3" key="1">
    <citation type="journal article" date="2020" name="Nat. Ecol. Evol.">
        <title>Deeply conserved synteny resolves early events in vertebrate evolution.</title>
        <authorList>
            <person name="Simakov O."/>
            <person name="Marletaz F."/>
            <person name="Yue J.X."/>
            <person name="O'Connell B."/>
            <person name="Jenkins J."/>
            <person name="Brandt A."/>
            <person name="Calef R."/>
            <person name="Tung C.H."/>
            <person name="Huang T.K."/>
            <person name="Schmutz J."/>
            <person name="Satoh N."/>
            <person name="Yu J.K."/>
            <person name="Putnam N.H."/>
            <person name="Green R.E."/>
            <person name="Rokhsar D.S."/>
        </authorList>
    </citation>
    <scope>NUCLEOTIDE SEQUENCE [LARGE SCALE GENOMIC DNA]</scope>
    <source>
        <strain evidence="3">S238N-H82</strain>
    </source>
</reference>
<protein>
    <submittedName>
        <fullName evidence="4">LDL receptor repeat-containing protein egg-1-like</fullName>
    </submittedName>
</protein>
<feature type="disulfide bond" evidence="2">
    <location>
        <begin position="62"/>
        <end position="77"/>
    </location>
</feature>
<dbReference type="PROSITE" id="PS50068">
    <property type="entry name" value="LDLRA_2"/>
    <property type="match status" value="1"/>
</dbReference>
<dbReference type="OrthoDB" id="6239681at2759"/>